<evidence type="ECO:0000313" key="2">
    <source>
        <dbReference type="EnsemblMetazoa" id="LLOJ008633-PA"/>
    </source>
</evidence>
<feature type="compositionally biased region" description="Polar residues" evidence="1">
    <location>
        <begin position="301"/>
        <end position="315"/>
    </location>
</feature>
<proteinExistence type="predicted"/>
<feature type="region of interest" description="Disordered" evidence="1">
    <location>
        <begin position="410"/>
        <end position="439"/>
    </location>
</feature>
<evidence type="ECO:0000256" key="1">
    <source>
        <dbReference type="SAM" id="MobiDB-lite"/>
    </source>
</evidence>
<dbReference type="VEuPathDB" id="VectorBase:LLONM1_001708"/>
<sequence length="491" mass="55294">MGEDGEEPDPPYTGDGGTMEHSGLRDDNGATGSTVPAGRTRQYGVQARGPFVVYLRAKKKHNLAVMQISTKTFNKYESVESILPVNRDKLKISVKNREDANKLVKDGDFCRDFFTYIPSKSSEVYGKIFLNECEDIKDIMEAGYGVLDGSSDVIVLLDAIRLKKKVVSESNSQLKNTPFVRIIFEGTILPDFLVVNKLRIPVKPFAPRVMECKTCFRFGHTEAHCGSRPRCDKCGLFHTEGSSSFPCTEGTYNCPNCKLLLPQKNHVCTKLGEIKDLAVDRSLARRRAARPAQPARVEPPNVQSADTRNNQNPERNQGHGGARRKVNIRTNYDTEFPDTLNRNRFDALASRDDEATIDNFSDLSGEVDVMDEKVERSPLVKGIRAKRKHAECQEELEGRYFRWAKDHDERTQKNARTISPPEAQQAQQGPVIRRSDSEKSNVEGRSIGWKDVFLGFFATMECSEGMMSFAQGILLPWIEGLLVKHFPMFFL</sequence>
<feature type="compositionally biased region" description="Polar residues" evidence="1">
    <location>
        <begin position="414"/>
        <end position="428"/>
    </location>
</feature>
<feature type="region of interest" description="Disordered" evidence="1">
    <location>
        <begin position="285"/>
        <end position="338"/>
    </location>
</feature>
<dbReference type="Proteomes" id="UP000092461">
    <property type="component" value="Unassembled WGS sequence"/>
</dbReference>
<reference evidence="2" key="1">
    <citation type="submission" date="2020-05" db="UniProtKB">
        <authorList>
            <consortium name="EnsemblMetazoa"/>
        </authorList>
    </citation>
    <scope>IDENTIFICATION</scope>
    <source>
        <strain evidence="2">Jacobina</strain>
    </source>
</reference>
<name>A0A1B0CUJ8_LUTLO</name>
<dbReference type="EnsemblMetazoa" id="LLOJ008633-RA">
    <property type="protein sequence ID" value="LLOJ008633-PA"/>
    <property type="gene ID" value="LLOJ008633"/>
</dbReference>
<keyword evidence="3" id="KW-1185">Reference proteome</keyword>
<organism evidence="2 3">
    <name type="scientific">Lutzomyia longipalpis</name>
    <name type="common">Sand fly</name>
    <dbReference type="NCBI Taxonomy" id="7200"/>
    <lineage>
        <taxon>Eukaryota</taxon>
        <taxon>Metazoa</taxon>
        <taxon>Ecdysozoa</taxon>
        <taxon>Arthropoda</taxon>
        <taxon>Hexapoda</taxon>
        <taxon>Insecta</taxon>
        <taxon>Pterygota</taxon>
        <taxon>Neoptera</taxon>
        <taxon>Endopterygota</taxon>
        <taxon>Diptera</taxon>
        <taxon>Nematocera</taxon>
        <taxon>Psychodoidea</taxon>
        <taxon>Psychodidae</taxon>
        <taxon>Lutzomyia</taxon>
        <taxon>Lutzomyia</taxon>
    </lineage>
</organism>
<accession>A0A1B0CUJ8</accession>
<dbReference type="EMBL" id="AJWK01029292">
    <property type="status" value="NOT_ANNOTATED_CDS"/>
    <property type="molecule type" value="Genomic_DNA"/>
</dbReference>
<evidence type="ECO:0000313" key="3">
    <source>
        <dbReference type="Proteomes" id="UP000092461"/>
    </source>
</evidence>
<feature type="region of interest" description="Disordered" evidence="1">
    <location>
        <begin position="1"/>
        <end position="41"/>
    </location>
</feature>
<dbReference type="VEuPathDB" id="VectorBase:LLOJ008633"/>
<dbReference type="AlphaFoldDB" id="A0A1B0CUJ8"/>
<protein>
    <submittedName>
        <fullName evidence="2">Uncharacterized protein</fullName>
    </submittedName>
</protein>